<dbReference type="InterPro" id="IPR043917">
    <property type="entry name" value="DUF5753"/>
</dbReference>
<dbReference type="Pfam" id="PF13560">
    <property type="entry name" value="HTH_31"/>
    <property type="match status" value="1"/>
</dbReference>
<dbReference type="Pfam" id="PF19054">
    <property type="entry name" value="DUF5753"/>
    <property type="match status" value="1"/>
</dbReference>
<organism evidence="3 4">
    <name type="scientific">Streptomyces spectabilis</name>
    <dbReference type="NCBI Taxonomy" id="68270"/>
    <lineage>
        <taxon>Bacteria</taxon>
        <taxon>Bacillati</taxon>
        <taxon>Actinomycetota</taxon>
        <taxon>Actinomycetes</taxon>
        <taxon>Kitasatosporales</taxon>
        <taxon>Streptomycetaceae</taxon>
        <taxon>Streptomyces</taxon>
    </lineage>
</organism>
<feature type="compositionally biased region" description="Polar residues" evidence="1">
    <location>
        <begin position="1"/>
        <end position="13"/>
    </location>
</feature>
<dbReference type="PROSITE" id="PS50943">
    <property type="entry name" value="HTH_CROC1"/>
    <property type="match status" value="1"/>
</dbReference>
<dbReference type="Proteomes" id="UP000316806">
    <property type="component" value="Chromosome"/>
</dbReference>
<gene>
    <name evidence="3" type="ORF">FH965_29665</name>
</gene>
<feature type="region of interest" description="Disordered" evidence="1">
    <location>
        <begin position="1"/>
        <end position="38"/>
    </location>
</feature>
<dbReference type="Gene3D" id="1.10.260.40">
    <property type="entry name" value="lambda repressor-like DNA-binding domains"/>
    <property type="match status" value="1"/>
</dbReference>
<sequence>MRQSVRSYNSTVRPRTGKGPWSGGSCTRMSGSRRRSRRNASAMKMVGALLAVHREAAGHTQRSLADHFCISEDHIASIEQGRRPLKMDLAIQLDELLDTNRTLETAVDNMPEVDLVPRFAEEYLDREREAIAISIFATLAIPGQLQTEAYARAVFHSRVPAYNEDEIEQLVAKRIERQEILHRKVPPTISFVVWEAALRDRLGGSEVHAEQLRSLREHADLPGISLQILPLGRTTHAGLSGPFVLLETPDFQRLAYTETQRGSHLIADPYEVAILTQKYAMLRAQALNPEDTRALLDRLLGEQ</sequence>
<evidence type="ECO:0000259" key="2">
    <source>
        <dbReference type="PROSITE" id="PS50943"/>
    </source>
</evidence>
<accession>A0A516RLU1</accession>
<reference evidence="3 4" key="1">
    <citation type="journal article" date="2019" name="J. Ind. Microbiol. Biotechnol.">
        <title>The complete genomic sequence of Streptomyces spectabilis NRRL-2792 and identification of secondary metabolite biosynthetic gene clusters.</title>
        <authorList>
            <person name="Sinha A."/>
            <person name="Phillips-Salemka S."/>
            <person name="Niraula T.A."/>
            <person name="Short K.A."/>
            <person name="Niraula N.P."/>
        </authorList>
    </citation>
    <scope>NUCLEOTIDE SEQUENCE [LARGE SCALE GENOMIC DNA]</scope>
    <source>
        <strain evidence="3 4">NRRL 2792</strain>
    </source>
</reference>
<dbReference type="CDD" id="cd00093">
    <property type="entry name" value="HTH_XRE"/>
    <property type="match status" value="1"/>
</dbReference>
<dbReference type="AlphaFoldDB" id="A0A516RLU1"/>
<evidence type="ECO:0000256" key="1">
    <source>
        <dbReference type="SAM" id="MobiDB-lite"/>
    </source>
</evidence>
<proteinExistence type="predicted"/>
<dbReference type="GO" id="GO:0003677">
    <property type="term" value="F:DNA binding"/>
    <property type="evidence" value="ECO:0007669"/>
    <property type="project" value="InterPro"/>
</dbReference>
<protein>
    <submittedName>
        <fullName evidence="3">Helix-turn-helix domain-containing protein</fullName>
    </submittedName>
</protein>
<evidence type="ECO:0000313" key="4">
    <source>
        <dbReference type="Proteomes" id="UP000316806"/>
    </source>
</evidence>
<feature type="domain" description="HTH cro/C1-type" evidence="2">
    <location>
        <begin position="50"/>
        <end position="106"/>
    </location>
</feature>
<dbReference type="InterPro" id="IPR001387">
    <property type="entry name" value="Cro/C1-type_HTH"/>
</dbReference>
<dbReference type="InterPro" id="IPR010982">
    <property type="entry name" value="Lambda_DNA-bd_dom_sf"/>
</dbReference>
<dbReference type="EMBL" id="CP040916">
    <property type="protein sequence ID" value="QDQ16624.1"/>
    <property type="molecule type" value="Genomic_DNA"/>
</dbReference>
<dbReference type="SMART" id="SM00530">
    <property type="entry name" value="HTH_XRE"/>
    <property type="match status" value="1"/>
</dbReference>
<evidence type="ECO:0000313" key="3">
    <source>
        <dbReference type="EMBL" id="QDQ16624.1"/>
    </source>
</evidence>
<dbReference type="SUPFAM" id="SSF47413">
    <property type="entry name" value="lambda repressor-like DNA-binding domains"/>
    <property type="match status" value="1"/>
</dbReference>
<name>A0A516RLU1_STRST</name>